<sequence length="121" mass="13490">MRPSNLVLKCCSAFVFFRLRHTLSDRLLRFGNAELQDIKEARKVVFDKADVVYSQIRGKYLSLRKSTLTEIASAIEETLLSELSNEVGFPVTNTGFDALLDSLLSTAKPFPQSAGYQILAS</sequence>
<reference evidence="1" key="2">
    <citation type="submission" date="2022-01" db="EMBL/GenBank/DDBJ databases">
        <authorList>
            <person name="Yamashiro T."/>
            <person name="Shiraishi A."/>
            <person name="Satake H."/>
            <person name="Nakayama K."/>
        </authorList>
    </citation>
    <scope>NUCLEOTIDE SEQUENCE</scope>
</reference>
<name>A0ABQ4Z255_9ASTR</name>
<evidence type="ECO:0000313" key="2">
    <source>
        <dbReference type="Proteomes" id="UP001151760"/>
    </source>
</evidence>
<dbReference type="Proteomes" id="UP001151760">
    <property type="component" value="Unassembled WGS sequence"/>
</dbReference>
<dbReference type="EMBL" id="BQNB010010883">
    <property type="protein sequence ID" value="GJS83200.1"/>
    <property type="molecule type" value="Genomic_DNA"/>
</dbReference>
<organism evidence="1 2">
    <name type="scientific">Tanacetum coccineum</name>
    <dbReference type="NCBI Taxonomy" id="301880"/>
    <lineage>
        <taxon>Eukaryota</taxon>
        <taxon>Viridiplantae</taxon>
        <taxon>Streptophyta</taxon>
        <taxon>Embryophyta</taxon>
        <taxon>Tracheophyta</taxon>
        <taxon>Spermatophyta</taxon>
        <taxon>Magnoliopsida</taxon>
        <taxon>eudicotyledons</taxon>
        <taxon>Gunneridae</taxon>
        <taxon>Pentapetalae</taxon>
        <taxon>asterids</taxon>
        <taxon>campanulids</taxon>
        <taxon>Asterales</taxon>
        <taxon>Asteraceae</taxon>
        <taxon>Asteroideae</taxon>
        <taxon>Anthemideae</taxon>
        <taxon>Anthemidinae</taxon>
        <taxon>Tanacetum</taxon>
    </lineage>
</organism>
<keyword evidence="2" id="KW-1185">Reference proteome</keyword>
<protein>
    <submittedName>
        <fullName evidence="1">Uncharacterized protein</fullName>
    </submittedName>
</protein>
<evidence type="ECO:0000313" key="1">
    <source>
        <dbReference type="EMBL" id="GJS83200.1"/>
    </source>
</evidence>
<accession>A0ABQ4Z255</accession>
<gene>
    <name evidence="1" type="ORF">Tco_0749741</name>
</gene>
<proteinExistence type="predicted"/>
<dbReference type="InterPro" id="IPR027267">
    <property type="entry name" value="AH/BAR_dom_sf"/>
</dbReference>
<comment type="caution">
    <text evidence="1">The sequence shown here is derived from an EMBL/GenBank/DDBJ whole genome shotgun (WGS) entry which is preliminary data.</text>
</comment>
<reference evidence="1" key="1">
    <citation type="journal article" date="2022" name="Int. J. Mol. Sci.">
        <title>Draft Genome of Tanacetum Coccineum: Genomic Comparison of Closely Related Tanacetum-Family Plants.</title>
        <authorList>
            <person name="Yamashiro T."/>
            <person name="Shiraishi A."/>
            <person name="Nakayama K."/>
            <person name="Satake H."/>
        </authorList>
    </citation>
    <scope>NUCLEOTIDE SEQUENCE</scope>
</reference>
<dbReference type="Gene3D" id="1.20.1270.60">
    <property type="entry name" value="Arfaptin homology (AH) domain/BAR domain"/>
    <property type="match status" value="1"/>
</dbReference>